<evidence type="ECO:0000313" key="6">
    <source>
        <dbReference type="EMBL" id="XAT64515.1"/>
    </source>
</evidence>
<dbReference type="InterPro" id="IPR052190">
    <property type="entry name" value="Euk-Arch_PrmC-MTase"/>
</dbReference>
<dbReference type="GO" id="GO:0032259">
    <property type="term" value="P:methylation"/>
    <property type="evidence" value="ECO:0007669"/>
    <property type="project" value="UniProtKB-KW"/>
</dbReference>
<dbReference type="NCBIfam" id="TIGR00537">
    <property type="entry name" value="hemK_rel_arch"/>
    <property type="match status" value="1"/>
</dbReference>
<sequence length="193" mass="22705">MRGLKEFHRKFLQNCQNVYEPAEDSDLLLEAALVEINEDDVVLEVGGGSGYVSYFLKDRCRYLLSTDINPYAVKCMKKMGIECIRTYLARGIRTRFSLILFNPPYLELEEWEKKEDWLEKAIDGGKNGTEITEKFLEEIKHNLLDNGRIIIISSSHTHATLEKYLEKSEYVWKIIKRKKLFFEELYALKLKLR</sequence>
<dbReference type="PANTHER" id="PTHR45875:SF1">
    <property type="entry name" value="METHYLTRANSFERASE N6AMT1"/>
    <property type="match status" value="1"/>
</dbReference>
<keyword evidence="2 6" id="KW-0489">Methyltransferase</keyword>
<dbReference type="InterPro" id="IPR004557">
    <property type="entry name" value="PrmC-related"/>
</dbReference>
<evidence type="ECO:0000256" key="4">
    <source>
        <dbReference type="ARBA" id="ARBA00022691"/>
    </source>
</evidence>
<accession>A0ABZ3H722</accession>
<dbReference type="GeneID" id="90448791"/>
<keyword evidence="3" id="KW-0808">Transferase</keyword>
<evidence type="ECO:0000313" key="7">
    <source>
        <dbReference type="Proteomes" id="UP001492541"/>
    </source>
</evidence>
<dbReference type="InterPro" id="IPR007848">
    <property type="entry name" value="Small_mtfrase_dom"/>
</dbReference>
<evidence type="ECO:0000259" key="5">
    <source>
        <dbReference type="Pfam" id="PF05175"/>
    </source>
</evidence>
<feature type="domain" description="Methyltransferase small" evidence="5">
    <location>
        <begin position="25"/>
        <end position="170"/>
    </location>
</feature>
<keyword evidence="7" id="KW-1185">Reference proteome</keyword>
<comment type="similarity">
    <text evidence="1">Belongs to the eukaryotic/archaeal PrmC-related family.</text>
</comment>
<dbReference type="InterPro" id="IPR002052">
    <property type="entry name" value="DNA_methylase_N6_adenine_CS"/>
</dbReference>
<proteinExistence type="inferred from homology"/>
<dbReference type="CDD" id="cd02440">
    <property type="entry name" value="AdoMet_MTases"/>
    <property type="match status" value="1"/>
</dbReference>
<dbReference type="Gene3D" id="3.40.50.150">
    <property type="entry name" value="Vaccinia Virus protein VP39"/>
    <property type="match status" value="1"/>
</dbReference>
<protein>
    <submittedName>
        <fullName evidence="6">Methyltransferase</fullName>
    </submittedName>
</protein>
<organism evidence="6 7">
    <name type="scientific">Geoglobus acetivorans</name>
    <dbReference type="NCBI Taxonomy" id="565033"/>
    <lineage>
        <taxon>Archaea</taxon>
        <taxon>Methanobacteriati</taxon>
        <taxon>Methanobacteriota</taxon>
        <taxon>Archaeoglobi</taxon>
        <taxon>Archaeoglobales</taxon>
        <taxon>Archaeoglobaceae</taxon>
        <taxon>Geoglobus</taxon>
    </lineage>
</organism>
<dbReference type="PANTHER" id="PTHR45875">
    <property type="entry name" value="METHYLTRANSFERASE N6AMT1"/>
    <property type="match status" value="1"/>
</dbReference>
<evidence type="ECO:0000256" key="3">
    <source>
        <dbReference type="ARBA" id="ARBA00022679"/>
    </source>
</evidence>
<dbReference type="PROSITE" id="PS00092">
    <property type="entry name" value="N6_MTASE"/>
    <property type="match status" value="1"/>
</dbReference>
<name>A0ABZ3H722_GEOAI</name>
<dbReference type="GO" id="GO:0008168">
    <property type="term" value="F:methyltransferase activity"/>
    <property type="evidence" value="ECO:0007669"/>
    <property type="project" value="UniProtKB-KW"/>
</dbReference>
<dbReference type="RefSeq" id="WP_193808068.1">
    <property type="nucleotide sequence ID" value="NZ_CP087714.1"/>
</dbReference>
<dbReference type="Proteomes" id="UP001492541">
    <property type="component" value="Chromosome"/>
</dbReference>
<evidence type="ECO:0000256" key="1">
    <source>
        <dbReference type="ARBA" id="ARBA00006149"/>
    </source>
</evidence>
<keyword evidence="4" id="KW-0949">S-adenosyl-L-methionine</keyword>
<dbReference type="SUPFAM" id="SSF53335">
    <property type="entry name" value="S-adenosyl-L-methionine-dependent methyltransferases"/>
    <property type="match status" value="1"/>
</dbReference>
<reference evidence="6 7" key="1">
    <citation type="submission" date="2021-11" db="EMBL/GenBank/DDBJ databases">
        <title>Whole genome of Geoglobus acetivorans.</title>
        <authorList>
            <person name="Liu D."/>
        </authorList>
    </citation>
    <scope>NUCLEOTIDE SEQUENCE [LARGE SCALE GENOMIC DNA]</scope>
    <source>
        <strain evidence="6 7">SBH6</strain>
    </source>
</reference>
<gene>
    <name evidence="6" type="ORF">LPQ35_03860</name>
</gene>
<dbReference type="Pfam" id="PF05175">
    <property type="entry name" value="MTS"/>
    <property type="match status" value="1"/>
</dbReference>
<dbReference type="InterPro" id="IPR029063">
    <property type="entry name" value="SAM-dependent_MTases_sf"/>
</dbReference>
<evidence type="ECO:0000256" key="2">
    <source>
        <dbReference type="ARBA" id="ARBA00022603"/>
    </source>
</evidence>
<dbReference type="EMBL" id="CP087714">
    <property type="protein sequence ID" value="XAT64515.1"/>
    <property type="molecule type" value="Genomic_DNA"/>
</dbReference>